<evidence type="ECO:0000256" key="1">
    <source>
        <dbReference type="ARBA" id="ARBA00004141"/>
    </source>
</evidence>
<feature type="transmembrane region" description="Helical" evidence="2">
    <location>
        <begin position="106"/>
        <end position="126"/>
    </location>
</feature>
<dbReference type="Gene3D" id="1.20.1250.20">
    <property type="entry name" value="MFS general substrate transporter like domains"/>
    <property type="match status" value="1"/>
</dbReference>
<dbReference type="InterPro" id="IPR036259">
    <property type="entry name" value="MFS_trans_sf"/>
</dbReference>
<dbReference type="GeneID" id="5038508"/>
<keyword evidence="2" id="KW-0812">Transmembrane</keyword>
<dbReference type="InterPro" id="IPR011701">
    <property type="entry name" value="MFS"/>
</dbReference>
<gene>
    <name evidence="4" type="ORF">GSPATT00002726001</name>
</gene>
<name>A0DQK9_PARTE</name>
<dbReference type="Pfam" id="PF07690">
    <property type="entry name" value="MFS_1"/>
    <property type="match status" value="1"/>
</dbReference>
<evidence type="ECO:0000313" key="5">
    <source>
        <dbReference type="Proteomes" id="UP000000600"/>
    </source>
</evidence>
<dbReference type="Proteomes" id="UP000000600">
    <property type="component" value="Unassembled WGS sequence"/>
</dbReference>
<dbReference type="KEGG" id="ptm:GSPATT00002726001"/>
<sequence>MEKNNLSLYLLNFVTNALINFDHGIIPACTTDMKLDLGIDDVQLGMMGSSVYGGLVIGSFIGTGIFDKFKTKHIVTISVLCCILSLSLFILTKNLFLLFLSRFLTGFFQVCNINLFGVFSCFFPCLDRLIR</sequence>
<comment type="subcellular location">
    <subcellularLocation>
        <location evidence="1">Membrane</location>
        <topology evidence="1">Multi-pass membrane protein</topology>
    </subcellularLocation>
</comment>
<feature type="domain" description="Major facilitator superfamily (MFS) profile" evidence="3">
    <location>
        <begin position="8"/>
        <end position="131"/>
    </location>
</feature>
<proteinExistence type="predicted"/>
<keyword evidence="2" id="KW-0472">Membrane</keyword>
<dbReference type="OrthoDB" id="331466at2759"/>
<evidence type="ECO:0000259" key="3">
    <source>
        <dbReference type="PROSITE" id="PS50850"/>
    </source>
</evidence>
<feature type="transmembrane region" description="Helical" evidence="2">
    <location>
        <begin position="74"/>
        <end position="100"/>
    </location>
</feature>
<dbReference type="GO" id="GO:0022857">
    <property type="term" value="F:transmembrane transporter activity"/>
    <property type="evidence" value="ECO:0007669"/>
    <property type="project" value="InterPro"/>
</dbReference>
<evidence type="ECO:0000256" key="2">
    <source>
        <dbReference type="SAM" id="Phobius"/>
    </source>
</evidence>
<feature type="transmembrane region" description="Helical" evidence="2">
    <location>
        <begin position="42"/>
        <end position="62"/>
    </location>
</feature>
<dbReference type="InterPro" id="IPR020846">
    <property type="entry name" value="MFS_dom"/>
</dbReference>
<dbReference type="HOGENOM" id="CLU_1974839_0_0_1"/>
<dbReference type="SUPFAM" id="SSF103473">
    <property type="entry name" value="MFS general substrate transporter"/>
    <property type="match status" value="1"/>
</dbReference>
<organism evidence="4 5">
    <name type="scientific">Paramecium tetraurelia</name>
    <dbReference type="NCBI Taxonomy" id="5888"/>
    <lineage>
        <taxon>Eukaryota</taxon>
        <taxon>Sar</taxon>
        <taxon>Alveolata</taxon>
        <taxon>Ciliophora</taxon>
        <taxon>Intramacronucleata</taxon>
        <taxon>Oligohymenophorea</taxon>
        <taxon>Peniculida</taxon>
        <taxon>Parameciidae</taxon>
        <taxon>Paramecium</taxon>
    </lineage>
</organism>
<dbReference type="InParanoid" id="A0DQK9"/>
<dbReference type="STRING" id="5888.A0DQK9"/>
<dbReference type="AlphaFoldDB" id="A0DQK9"/>
<dbReference type="RefSeq" id="XP_001452723.1">
    <property type="nucleotide sequence ID" value="XM_001452686.1"/>
</dbReference>
<keyword evidence="5" id="KW-1185">Reference proteome</keyword>
<dbReference type="PROSITE" id="PS50850">
    <property type="entry name" value="MFS"/>
    <property type="match status" value="1"/>
</dbReference>
<protein>
    <recommendedName>
        <fullName evidence="3">Major facilitator superfamily (MFS) profile domain-containing protein</fullName>
    </recommendedName>
</protein>
<accession>A0DQK9</accession>
<keyword evidence="2" id="KW-1133">Transmembrane helix</keyword>
<evidence type="ECO:0000313" key="4">
    <source>
        <dbReference type="EMBL" id="CAK85326.1"/>
    </source>
</evidence>
<reference evidence="4 5" key="1">
    <citation type="journal article" date="2006" name="Nature">
        <title>Global trends of whole-genome duplications revealed by the ciliate Paramecium tetraurelia.</title>
        <authorList>
            <consortium name="Genoscope"/>
            <person name="Aury J.-M."/>
            <person name="Jaillon O."/>
            <person name="Duret L."/>
            <person name="Noel B."/>
            <person name="Jubin C."/>
            <person name="Porcel B.M."/>
            <person name="Segurens B."/>
            <person name="Daubin V."/>
            <person name="Anthouard V."/>
            <person name="Aiach N."/>
            <person name="Arnaiz O."/>
            <person name="Billaut A."/>
            <person name="Beisson J."/>
            <person name="Blanc I."/>
            <person name="Bouhouche K."/>
            <person name="Camara F."/>
            <person name="Duharcourt S."/>
            <person name="Guigo R."/>
            <person name="Gogendeau D."/>
            <person name="Katinka M."/>
            <person name="Keller A.-M."/>
            <person name="Kissmehl R."/>
            <person name="Klotz C."/>
            <person name="Koll F."/>
            <person name="Le Moue A."/>
            <person name="Lepere C."/>
            <person name="Malinsky S."/>
            <person name="Nowacki M."/>
            <person name="Nowak J.K."/>
            <person name="Plattner H."/>
            <person name="Poulain J."/>
            <person name="Ruiz F."/>
            <person name="Serrano V."/>
            <person name="Zagulski M."/>
            <person name="Dessen P."/>
            <person name="Betermier M."/>
            <person name="Weissenbach J."/>
            <person name="Scarpelli C."/>
            <person name="Schachter V."/>
            <person name="Sperling L."/>
            <person name="Meyer E."/>
            <person name="Cohen J."/>
            <person name="Wincker P."/>
        </authorList>
    </citation>
    <scope>NUCLEOTIDE SEQUENCE [LARGE SCALE GENOMIC DNA]</scope>
    <source>
        <strain evidence="4 5">Stock d4-2</strain>
    </source>
</reference>
<dbReference type="EMBL" id="CT868540">
    <property type="protein sequence ID" value="CAK85326.1"/>
    <property type="molecule type" value="Genomic_DNA"/>
</dbReference>
<dbReference type="GO" id="GO:0016020">
    <property type="term" value="C:membrane"/>
    <property type="evidence" value="ECO:0007669"/>
    <property type="project" value="UniProtKB-SubCell"/>
</dbReference>
<dbReference type="OMA" id="FQVCNIN"/>